<keyword evidence="1" id="KW-0808">Transferase</keyword>
<dbReference type="CDD" id="cd02440">
    <property type="entry name" value="AdoMet_MTases"/>
    <property type="match status" value="1"/>
</dbReference>
<evidence type="ECO:0000259" key="2">
    <source>
        <dbReference type="Pfam" id="PF13649"/>
    </source>
</evidence>
<name>A0A5E4PER7_9COXI</name>
<dbReference type="GO" id="GO:0016740">
    <property type="term" value="F:transferase activity"/>
    <property type="evidence" value="ECO:0007669"/>
    <property type="project" value="UniProtKB-KW"/>
</dbReference>
<dbReference type="Pfam" id="PF13649">
    <property type="entry name" value="Methyltransf_25"/>
    <property type="match status" value="1"/>
</dbReference>
<evidence type="ECO:0000313" key="4">
    <source>
        <dbReference type="Proteomes" id="UP000324194"/>
    </source>
</evidence>
<accession>A0A5E4PER7</accession>
<dbReference type="SUPFAM" id="SSF53335">
    <property type="entry name" value="S-adenosyl-L-methionine-dependent methyltransferases"/>
    <property type="match status" value="1"/>
</dbReference>
<keyword evidence="4" id="KW-1185">Reference proteome</keyword>
<protein>
    <recommendedName>
        <fullName evidence="2">Methyltransferase domain-containing protein</fullName>
    </recommendedName>
</protein>
<dbReference type="InterPro" id="IPR029063">
    <property type="entry name" value="SAM-dependent_MTases_sf"/>
</dbReference>
<evidence type="ECO:0000313" key="3">
    <source>
        <dbReference type="EMBL" id="VVC74851.1"/>
    </source>
</evidence>
<gene>
    <name evidence="3" type="ORF">AQUSIP_01250</name>
</gene>
<dbReference type="KEGG" id="asip:AQUSIP_01250"/>
<dbReference type="AlphaFoldDB" id="A0A5E4PER7"/>
<dbReference type="Gene3D" id="3.40.50.150">
    <property type="entry name" value="Vaccinia Virus protein VP39"/>
    <property type="match status" value="1"/>
</dbReference>
<dbReference type="EMBL" id="LR699119">
    <property type="protein sequence ID" value="VVC74851.1"/>
    <property type="molecule type" value="Genomic_DNA"/>
</dbReference>
<dbReference type="RefSeq" id="WP_148337629.1">
    <property type="nucleotide sequence ID" value="NZ_LR699119.1"/>
</dbReference>
<dbReference type="PANTHER" id="PTHR43861">
    <property type="entry name" value="TRANS-ACONITATE 2-METHYLTRANSFERASE-RELATED"/>
    <property type="match status" value="1"/>
</dbReference>
<dbReference type="OrthoDB" id="9791837at2"/>
<evidence type="ECO:0000256" key="1">
    <source>
        <dbReference type="ARBA" id="ARBA00022679"/>
    </source>
</evidence>
<feature type="domain" description="Methyltransferase" evidence="2">
    <location>
        <begin position="47"/>
        <end position="137"/>
    </location>
</feature>
<dbReference type="Proteomes" id="UP000324194">
    <property type="component" value="Chromosome 1"/>
</dbReference>
<reference evidence="3 4" key="1">
    <citation type="submission" date="2019-08" db="EMBL/GenBank/DDBJ databases">
        <authorList>
            <person name="Guy L."/>
        </authorList>
    </citation>
    <scope>NUCLEOTIDE SEQUENCE [LARGE SCALE GENOMIC DNA]</scope>
    <source>
        <strain evidence="3 4">SGT-108</strain>
    </source>
</reference>
<organism evidence="3 4">
    <name type="scientific">Aquicella siphonis</name>
    <dbReference type="NCBI Taxonomy" id="254247"/>
    <lineage>
        <taxon>Bacteria</taxon>
        <taxon>Pseudomonadati</taxon>
        <taxon>Pseudomonadota</taxon>
        <taxon>Gammaproteobacteria</taxon>
        <taxon>Legionellales</taxon>
        <taxon>Coxiellaceae</taxon>
        <taxon>Aquicella</taxon>
    </lineage>
</organism>
<dbReference type="InterPro" id="IPR041698">
    <property type="entry name" value="Methyltransf_25"/>
</dbReference>
<sequence>MNKRNKEKVYEAYEEIVDWFDGARTKTLMESEYLDLIVKSVPANGSVLDLGCGTGEPIAQFFIDKGFKITGVDGSKKMIELCKKRFPAEQWIVSDMREINIQKRFDVILAWHSFFHLDQDSQRKMFKIFETHIKPGGILAFTSGEEEGEVWSDNGGQQLYHASLSANEYQSLLKAMSFKVLVHKVCDPKCGEATVWVAQKT</sequence>
<proteinExistence type="predicted"/>